<dbReference type="AlphaFoldDB" id="A0A6J6T3R8"/>
<feature type="transmembrane region" description="Helical" evidence="1">
    <location>
        <begin position="37"/>
        <end position="58"/>
    </location>
</feature>
<evidence type="ECO:0000313" key="2">
    <source>
        <dbReference type="EMBL" id="CAB4741598.1"/>
    </source>
</evidence>
<gene>
    <name evidence="2" type="ORF">UFOPK2772_01045</name>
</gene>
<sequence length="116" mass="12779">MSAINTVLYIVHVLCVIAIFSLLAHQWNKNPRKFNPGILHAGVTALVAGLAMVGMWGTVHPDETLNHTKVGIKLLILITILLIGYRNVKKPVLAKNTWLLLIGLTTTNILIASLWH</sequence>
<name>A0A6J6T3R8_9ZZZZ</name>
<evidence type="ECO:0000256" key="1">
    <source>
        <dbReference type="SAM" id="Phobius"/>
    </source>
</evidence>
<proteinExistence type="predicted"/>
<protein>
    <submittedName>
        <fullName evidence="2">Unannotated protein</fullName>
    </submittedName>
</protein>
<keyword evidence="1" id="KW-1133">Transmembrane helix</keyword>
<keyword evidence="1" id="KW-0472">Membrane</keyword>
<keyword evidence="1" id="KW-0812">Transmembrane</keyword>
<accession>A0A6J6T3R8</accession>
<feature type="transmembrane region" description="Helical" evidence="1">
    <location>
        <begin position="97"/>
        <end position="115"/>
    </location>
</feature>
<reference evidence="2" key="1">
    <citation type="submission" date="2020-05" db="EMBL/GenBank/DDBJ databases">
        <authorList>
            <person name="Chiriac C."/>
            <person name="Salcher M."/>
            <person name="Ghai R."/>
            <person name="Kavagutti S V."/>
        </authorList>
    </citation>
    <scope>NUCLEOTIDE SEQUENCE</scope>
</reference>
<feature type="transmembrane region" description="Helical" evidence="1">
    <location>
        <begin position="70"/>
        <end position="85"/>
    </location>
</feature>
<feature type="transmembrane region" description="Helical" evidence="1">
    <location>
        <begin position="6"/>
        <end position="25"/>
    </location>
</feature>
<dbReference type="EMBL" id="CAEZYT010000074">
    <property type="protein sequence ID" value="CAB4741598.1"/>
    <property type="molecule type" value="Genomic_DNA"/>
</dbReference>
<organism evidence="2">
    <name type="scientific">freshwater metagenome</name>
    <dbReference type="NCBI Taxonomy" id="449393"/>
    <lineage>
        <taxon>unclassified sequences</taxon>
        <taxon>metagenomes</taxon>
        <taxon>ecological metagenomes</taxon>
    </lineage>
</organism>